<dbReference type="AlphaFoldDB" id="U2RQZ1"/>
<keyword evidence="1" id="KW-0472">Membrane</keyword>
<feature type="transmembrane region" description="Helical" evidence="1">
    <location>
        <begin position="23"/>
        <end position="54"/>
    </location>
</feature>
<keyword evidence="1" id="KW-0812">Transmembrane</keyword>
<evidence type="ECO:0000313" key="3">
    <source>
        <dbReference type="Proteomes" id="UP000016626"/>
    </source>
</evidence>
<reference evidence="2 3" key="1">
    <citation type="submission" date="2013-06" db="EMBL/GenBank/DDBJ databases">
        <authorList>
            <person name="Weinstock G."/>
            <person name="Sodergren E."/>
            <person name="Lobos E.A."/>
            <person name="Fulton L."/>
            <person name="Fulton R."/>
            <person name="Courtney L."/>
            <person name="Fronick C."/>
            <person name="O'Laughlin M."/>
            <person name="Godfrey J."/>
            <person name="Wilson R.M."/>
            <person name="Miner T."/>
            <person name="Farmer C."/>
            <person name="Delehaunty K."/>
            <person name="Cordes M."/>
            <person name="Minx P."/>
            <person name="Tomlinson C."/>
            <person name="Chen J."/>
            <person name="Wollam A."/>
            <person name="Pepin K.H."/>
            <person name="Bhonagiri V."/>
            <person name="Zhang X."/>
            <person name="Warren W."/>
            <person name="Mitreva M."/>
            <person name="Mardis E.R."/>
            <person name="Wilson R.K."/>
        </authorList>
    </citation>
    <scope>NUCLEOTIDE SEQUENCE [LARGE SCALE GENOMIC DNA]</scope>
    <source>
        <strain evidence="2 3">F0279</strain>
    </source>
</reference>
<dbReference type="PATRIC" id="fig|888055.3.peg.524"/>
<dbReference type="EMBL" id="AWVM01000030">
    <property type="protein sequence ID" value="ERK53137.1"/>
    <property type="molecule type" value="Genomic_DNA"/>
</dbReference>
<gene>
    <name evidence="2" type="ORF">HMPREF9015_00547</name>
</gene>
<name>U2RQZ1_LEPWF</name>
<evidence type="ECO:0000256" key="1">
    <source>
        <dbReference type="SAM" id="Phobius"/>
    </source>
</evidence>
<keyword evidence="1" id="KW-1133">Transmembrane helix</keyword>
<evidence type="ECO:0000313" key="2">
    <source>
        <dbReference type="EMBL" id="ERK53137.1"/>
    </source>
</evidence>
<dbReference type="HOGENOM" id="CLU_184425_0_0_0"/>
<sequence length="72" mass="8075">MLAWFFGTFGIHAFYAGRKQEGIYFLIAGIIGTLTTFILVGYVIVLIEFIICVIQIVKAIQKLADEFGRISD</sequence>
<protein>
    <submittedName>
        <fullName evidence="2">Toxin-antitoxin system, antitoxin component, Xre family</fullName>
    </submittedName>
</protein>
<accession>U2RQZ1</accession>
<organism evidence="2 3">
    <name type="scientific">Leptotrichia wadei (strain F0279)</name>
    <dbReference type="NCBI Taxonomy" id="888055"/>
    <lineage>
        <taxon>Bacteria</taxon>
        <taxon>Fusobacteriati</taxon>
        <taxon>Fusobacteriota</taxon>
        <taxon>Fusobacteriia</taxon>
        <taxon>Fusobacteriales</taxon>
        <taxon>Leptotrichiaceae</taxon>
        <taxon>Leptotrichia</taxon>
    </lineage>
</organism>
<comment type="caution">
    <text evidence="2">The sequence shown here is derived from an EMBL/GenBank/DDBJ whole genome shotgun (WGS) entry which is preliminary data.</text>
</comment>
<proteinExistence type="predicted"/>
<dbReference type="Proteomes" id="UP000016626">
    <property type="component" value="Unassembled WGS sequence"/>
</dbReference>